<proteinExistence type="inferred from homology"/>
<dbReference type="Gene3D" id="1.10.1200.10">
    <property type="entry name" value="ACP-like"/>
    <property type="match status" value="2"/>
</dbReference>
<dbReference type="InterPro" id="IPR036736">
    <property type="entry name" value="ACP-like_sf"/>
</dbReference>
<dbReference type="InterPro" id="IPR009081">
    <property type="entry name" value="PP-bd_ACP"/>
</dbReference>
<dbReference type="SMART" id="SM00823">
    <property type="entry name" value="PKS_PP"/>
    <property type="match status" value="3"/>
</dbReference>
<evidence type="ECO:0000256" key="6">
    <source>
        <dbReference type="ARBA" id="ARBA00023194"/>
    </source>
</evidence>
<dbReference type="InterPro" id="IPR042099">
    <property type="entry name" value="ANL_N_sf"/>
</dbReference>
<dbReference type="InterPro" id="IPR023213">
    <property type="entry name" value="CAT-like_dom_sf"/>
</dbReference>
<keyword evidence="4" id="KW-0597">Phosphoprotein</keyword>
<dbReference type="RefSeq" id="WP_139801426.1">
    <property type="nucleotide sequence ID" value="NZ_MVHE01000001.1"/>
</dbReference>
<reference evidence="9 10" key="1">
    <citation type="submission" date="2017-02" db="EMBL/GenBank/DDBJ databases">
        <title>The new phylogeny of genus Mycobacterium.</title>
        <authorList>
            <person name="Tortoli E."/>
            <person name="Trovato A."/>
            <person name="Cirillo D.M."/>
        </authorList>
    </citation>
    <scope>NUCLEOTIDE SEQUENCE [LARGE SCALE GENOMIC DNA]</scope>
    <source>
        <strain evidence="9 10">DSM 45057</strain>
    </source>
</reference>
<dbReference type="Pfam" id="PF00501">
    <property type="entry name" value="AMP-binding"/>
    <property type="match status" value="2"/>
</dbReference>
<dbReference type="Gene3D" id="3.30.559.30">
    <property type="entry name" value="Nonribosomal peptide synthetase, condensation domain"/>
    <property type="match status" value="5"/>
</dbReference>
<dbReference type="Pfam" id="PF13193">
    <property type="entry name" value="AMP-binding_C"/>
    <property type="match status" value="2"/>
</dbReference>
<dbReference type="SUPFAM" id="SSF52777">
    <property type="entry name" value="CoA-dependent acyltransferases"/>
    <property type="match status" value="10"/>
</dbReference>
<dbReference type="PROSITE" id="PS00455">
    <property type="entry name" value="AMP_BINDING"/>
    <property type="match status" value="2"/>
</dbReference>
<dbReference type="GO" id="GO:0005829">
    <property type="term" value="C:cytosol"/>
    <property type="evidence" value="ECO:0007669"/>
    <property type="project" value="TreeGrafter"/>
</dbReference>
<feature type="domain" description="Carrier" evidence="8">
    <location>
        <begin position="3424"/>
        <end position="3499"/>
    </location>
</feature>
<dbReference type="InterPro" id="IPR020845">
    <property type="entry name" value="AMP-binding_CS"/>
</dbReference>
<dbReference type="FunFam" id="3.30.300.30:FF:000010">
    <property type="entry name" value="Enterobactin synthetase component F"/>
    <property type="match status" value="2"/>
</dbReference>
<dbReference type="InterPro" id="IPR020806">
    <property type="entry name" value="PKS_PP-bd"/>
</dbReference>
<evidence type="ECO:0000256" key="4">
    <source>
        <dbReference type="ARBA" id="ARBA00022553"/>
    </source>
</evidence>
<dbReference type="InterPro" id="IPR045851">
    <property type="entry name" value="AMP-bd_C_sf"/>
</dbReference>
<dbReference type="NCBIfam" id="TIGR01720">
    <property type="entry name" value="NRPS-para261"/>
    <property type="match status" value="2"/>
</dbReference>
<gene>
    <name evidence="9" type="ORF">BST12_01025</name>
</gene>
<evidence type="ECO:0000256" key="7">
    <source>
        <dbReference type="SAM" id="MobiDB-lite"/>
    </source>
</evidence>
<dbReference type="GO" id="GO:0003824">
    <property type="term" value="F:catalytic activity"/>
    <property type="evidence" value="ECO:0007669"/>
    <property type="project" value="UniProtKB-KW"/>
</dbReference>
<organism evidence="9 10">
    <name type="scientific">Mycobacterium angelicum</name>
    <dbReference type="NCBI Taxonomy" id="470074"/>
    <lineage>
        <taxon>Bacteria</taxon>
        <taxon>Bacillati</taxon>
        <taxon>Actinomycetota</taxon>
        <taxon>Actinomycetes</taxon>
        <taxon>Mycobacteriales</taxon>
        <taxon>Mycobacteriaceae</taxon>
        <taxon>Mycobacterium</taxon>
    </lineage>
</organism>
<dbReference type="SUPFAM" id="SSF47336">
    <property type="entry name" value="ACP-like"/>
    <property type="match status" value="3"/>
</dbReference>
<dbReference type="SUPFAM" id="SSF56801">
    <property type="entry name" value="Acetyl-CoA synthetase-like"/>
    <property type="match status" value="2"/>
</dbReference>
<evidence type="ECO:0000256" key="3">
    <source>
        <dbReference type="ARBA" id="ARBA00022450"/>
    </source>
</evidence>
<comment type="cofactor">
    <cofactor evidence="1">
        <name>pantetheine 4'-phosphate</name>
        <dbReference type="ChEBI" id="CHEBI:47942"/>
    </cofactor>
</comment>
<keyword evidence="6" id="KW-0045">Antibiotic biosynthesis</keyword>
<dbReference type="Gene3D" id="3.30.300.30">
    <property type="match status" value="2"/>
</dbReference>
<dbReference type="EMBL" id="MVHE01000001">
    <property type="protein sequence ID" value="ORA26487.1"/>
    <property type="molecule type" value="Genomic_DNA"/>
</dbReference>
<keyword evidence="10" id="KW-1185">Reference proteome</keyword>
<dbReference type="Proteomes" id="UP000192284">
    <property type="component" value="Unassembled WGS sequence"/>
</dbReference>
<comment type="similarity">
    <text evidence="2">Belongs to the ATP-dependent AMP-binding enzyme family.</text>
</comment>
<evidence type="ECO:0000256" key="2">
    <source>
        <dbReference type="ARBA" id="ARBA00006432"/>
    </source>
</evidence>
<dbReference type="Pfam" id="PF00550">
    <property type="entry name" value="PP-binding"/>
    <property type="match status" value="3"/>
</dbReference>
<dbReference type="GO" id="GO:0043041">
    <property type="term" value="P:amino acid activation for nonribosomal peptide biosynthetic process"/>
    <property type="evidence" value="ECO:0007669"/>
    <property type="project" value="TreeGrafter"/>
</dbReference>
<dbReference type="PROSITE" id="PS50075">
    <property type="entry name" value="CARRIER"/>
    <property type="match status" value="3"/>
</dbReference>
<dbReference type="InterPro" id="IPR001242">
    <property type="entry name" value="Condensation_dom"/>
</dbReference>
<dbReference type="FunFam" id="3.40.50.12780:FF:000012">
    <property type="entry name" value="Non-ribosomal peptide synthetase"/>
    <property type="match status" value="2"/>
</dbReference>
<evidence type="ECO:0000313" key="9">
    <source>
        <dbReference type="EMBL" id="ORA26487.1"/>
    </source>
</evidence>
<accession>A0A1X0A8T9</accession>
<dbReference type="CDD" id="cd19543">
    <property type="entry name" value="DCL_NRPS"/>
    <property type="match status" value="2"/>
</dbReference>
<evidence type="ECO:0000313" key="10">
    <source>
        <dbReference type="Proteomes" id="UP000192284"/>
    </source>
</evidence>
<dbReference type="PANTHER" id="PTHR45527:SF14">
    <property type="entry name" value="PLIPASTATIN SYNTHASE SUBUNIT B"/>
    <property type="match status" value="1"/>
</dbReference>
<keyword evidence="5" id="KW-0677">Repeat</keyword>
<dbReference type="GO" id="GO:0008610">
    <property type="term" value="P:lipid biosynthetic process"/>
    <property type="evidence" value="ECO:0007669"/>
    <property type="project" value="UniProtKB-ARBA"/>
</dbReference>
<dbReference type="FunFam" id="1.10.1200.10:FF:000005">
    <property type="entry name" value="Nonribosomal peptide synthetase 1"/>
    <property type="match status" value="3"/>
</dbReference>
<dbReference type="UniPathway" id="UPA00011"/>
<dbReference type="PANTHER" id="PTHR45527">
    <property type="entry name" value="NONRIBOSOMAL PEPTIDE SYNTHETASE"/>
    <property type="match status" value="1"/>
</dbReference>
<dbReference type="InterPro" id="IPR010071">
    <property type="entry name" value="AA_adenyl_dom"/>
</dbReference>
<dbReference type="Gene3D" id="3.40.50.1820">
    <property type="entry name" value="alpha/beta hydrolase"/>
    <property type="match status" value="1"/>
</dbReference>
<dbReference type="InterPro" id="IPR000873">
    <property type="entry name" value="AMP-dep_synth/lig_dom"/>
</dbReference>
<protein>
    <submittedName>
        <fullName evidence="9">Non-ribosomal peptide synthetase</fullName>
    </submittedName>
</protein>
<dbReference type="Gene3D" id="3.30.559.10">
    <property type="entry name" value="Chloramphenicol acetyltransferase-like domain"/>
    <property type="match status" value="5"/>
</dbReference>
<dbReference type="InterPro" id="IPR029058">
    <property type="entry name" value="AB_hydrolase_fold"/>
</dbReference>
<dbReference type="GO" id="GO:0044550">
    <property type="term" value="P:secondary metabolite biosynthetic process"/>
    <property type="evidence" value="ECO:0007669"/>
    <property type="project" value="UniProtKB-ARBA"/>
</dbReference>
<dbReference type="FunFam" id="3.40.50.980:FF:000001">
    <property type="entry name" value="Non-ribosomal peptide synthetase"/>
    <property type="match status" value="2"/>
</dbReference>
<evidence type="ECO:0000259" key="8">
    <source>
        <dbReference type="PROSITE" id="PS50075"/>
    </source>
</evidence>
<feature type="domain" description="Carrier" evidence="8">
    <location>
        <begin position="950"/>
        <end position="1024"/>
    </location>
</feature>
<dbReference type="InterPro" id="IPR010060">
    <property type="entry name" value="NRPS_synth"/>
</dbReference>
<evidence type="ECO:0000256" key="5">
    <source>
        <dbReference type="ARBA" id="ARBA00022737"/>
    </source>
</evidence>
<dbReference type="GO" id="GO:0031177">
    <property type="term" value="F:phosphopantetheine binding"/>
    <property type="evidence" value="ECO:0007669"/>
    <property type="project" value="InterPro"/>
</dbReference>
<comment type="caution">
    <text evidence="9">The sequence shown here is derived from an EMBL/GenBank/DDBJ whole genome shotgun (WGS) entry which is preliminary data.</text>
</comment>
<feature type="region of interest" description="Disordered" evidence="7">
    <location>
        <begin position="3398"/>
        <end position="3419"/>
    </location>
</feature>
<dbReference type="NCBIfam" id="TIGR01733">
    <property type="entry name" value="AA-adenyl-dom"/>
    <property type="match status" value="2"/>
</dbReference>
<dbReference type="InterPro" id="IPR006162">
    <property type="entry name" value="Ppantetheine_attach_site"/>
</dbReference>
<dbReference type="Gene3D" id="3.40.50.12780">
    <property type="entry name" value="N-terminal domain of ligase-like"/>
    <property type="match status" value="2"/>
</dbReference>
<feature type="domain" description="Carrier" evidence="8">
    <location>
        <begin position="2421"/>
        <end position="2495"/>
    </location>
</feature>
<dbReference type="OrthoDB" id="4501954at2"/>
<dbReference type="Pfam" id="PF00668">
    <property type="entry name" value="Condensation"/>
    <property type="match status" value="5"/>
</dbReference>
<dbReference type="GO" id="GO:0017000">
    <property type="term" value="P:antibiotic biosynthetic process"/>
    <property type="evidence" value="ECO:0007669"/>
    <property type="project" value="UniProtKB-KW"/>
</dbReference>
<dbReference type="CDD" id="cd17643">
    <property type="entry name" value="A_NRPS_Cytc1-like"/>
    <property type="match status" value="1"/>
</dbReference>
<dbReference type="InterPro" id="IPR025110">
    <property type="entry name" value="AMP-bd_C"/>
</dbReference>
<evidence type="ECO:0000256" key="1">
    <source>
        <dbReference type="ARBA" id="ARBA00001957"/>
    </source>
</evidence>
<name>A0A1X0A8T9_MYCAN</name>
<dbReference type="PROSITE" id="PS00012">
    <property type="entry name" value="PHOSPHOPANTETHEINE"/>
    <property type="match status" value="3"/>
</dbReference>
<keyword evidence="3" id="KW-0596">Phosphopantetheine</keyword>
<sequence>MEKLLPLTRGQLGIWLSQEIDGLKTEWQVSQFVVINGNVDVGLLKKSICQAVAEAEPASAVFFEADGEVLQKTAKYPDVEFPIFDLTDLHDPVPEAFRLGSSIQRTPMSFAEPLFRFALFRTRADQSYLFICCHHLVVDGFGSVLWANRIAAVYTAMASGTPAPPPLFGSLQDMVDCELEYEGSEEYHQDEVYWRANLPTETGSVHRLPNVEDCDPCTASAPIRLDPAVVRQVDEFAGELGIRRSSVITAACALIVRAWAGGGSEVVLDFPVSRRTSPQLMTFPGTIAGIVPLVLTAPAESAIGVFCRHVHARIREAMQHQRFPVQFMQPAVNRVAINFLPSTTIMPFDGAPAQAVYRTFGWVSHFGFFFVRDGDHLFLSTVGAGRPFADFDSADLVKRIERVLMAVTADPAHRLSSLDLLGAANRARLDEAGNSAVLTATPPAAASIPALFAAQVAQRPEATALVCNADQWSYRRLDEAANRVAHLLTGHGVGPGDVVALLLERSAQTVFAILAVLKTGAAYLPVDPAYPAARISLLLDDAQPKIGLSTATLAARLQAPGLAVLDVNAVGSQPCTGPSYPDPDDVAYLIYTSGTTGTPKGVAITHRNVTQLFTAVRGQLAPAPGQVWSHWHSYAFDVSVWEIWGALLHGGRLVVVPEAITRSPSDLLGLLAAERVNVLSQTPSAFYALLAADAGQPELRGQLALDTVVFGGEALQPQRIAAWLDERPGRPRLINMYGTTETTVHASMREIVAGDVRSGVSPLGLPLATLGFFVLDDWLRPVPAGVVGELYVAGAGVGCGYWRRPGLTASRFVACPDGAPGMRMYRTGDVVRRDADGQLDFLGRADEQVKIRGYRIEPGEVTAALAELDGVGQAVVVAREDRAGDKRLVGYVTGVVDTAAVRAQLAQRLPHFMVPAAVVVVGELPLTVNGKLDARALPAPEYGEVGRYRGPANAVEEVLAGIFAQVLGLARVGVEESFFDLGGDSISSMQVVARAREAGVVCRPRDVFTERTVAGLARVARIGVAAVADAGTGAVARTPIIGWWLGLTGLVEQFNQAMVLQAPARVGWPEVLASVQALLDRHAMLRARLVSDGSLWVAEAGSVHAGACVQSVPTWCDAALVAARRRLNPAAGVMVSGLWVCSTAQLVLVIHHLAVDGVSWRILLDDLNTAWAQQRAGQPVRLPLQGTSFQRWAAVLAEHARSTDVAKQLDAWRRIQQVQPALPAPQPETDTFVTAGQLSVSLDAETTRMLLGAVPEAFHSGVHDILLIAFALAWREFLGSTEPFAIDVEAHGRHEDLAPDVDLASTVGWFTAKYPVALVIDPPQWPAVRDGGSRLETVVKELKEQLRALPDGLSYGLLRYLNPEAELGGPDPSIGFNYLGRLGAPGNGDSWQIASPVPGAAAPIVLPHTVEVNALTLDTDAGPELVANWTWAASVLDEAAIRRVSTLWFQALGGICAQVRRGGGGFTPSDLTPLRLTQQQIDDFDRRYAIADILPLSALQHGLLFHAGSAAGPDDAYAVQVDVGLAGEIEPKRLRDAVQAVLRRHPNLAAGFVTDGLGEPVQIIPADPQLPWRYLRLSHDEQLQQLAAEERAAVLDLAVGTPFRAALIRIADGRHRFVLTNHHIVLGGWSLAVVLREILAGYDGQPLPVPVPYRRFVSWLNAQDRHSAHTAWRAVLEGLTAPTLVGPPDTVGVGDKRVRTFTLPVATTEALTRLARAQQTTVSTVLQAAWAQLLAWWTGRHDVVFGSVVALRPAELAGVESMVGLLVNTVAVRARLTAASTTAGLLDQLQSAYTATVDHQHLALSEVHRISGHAKLFDTLLVYENYPIDTSSGVPSVAITDIDGYEFTHYPLVLVVAPGPRLRLRLEYATDVFDAAGVDTLIDGLNRVLAAMTADPAGRLSSIELLDEQAQAHLDQISNRAALAAVPAAPVSIPELFAAQVARTPDAIAVVFERNRISYRDLDCAANRLAHRLIGHGVGPGAMVALLAPRSARAVAAILAVLKTGAGYLPIDPAQPEARMAFMLEDAAPVAALTTADLRSRLTGHDMAVIDIDDPQLAAQPTHAPPAPHPDNVAHVIYTSGTTGIPKGVAVNHRNIIQLFGALPAGLTPAARQVWSQCHSYAFDFSSWEIWGALLHGGQLVVVPATVTRSPADLHALLISERVSVLSQTPSAAAALPAHGLESATLVVAGETCPAEVVDRWAGARSMVNAYGPTETTIYASMSAPLRPGSGAPAIGSPLSGTALFALDGWLRPVPVGVAAELYVAGAGVGYGYWQRLGLTAARFVACPFGAAGSRMYRTGDLVRWRADGQLEFLGRADEQVKIRGYRIELGEIRSALAGLAGVDQAAVIVREDRPGDKRLVGYATGTIDPAAARHALSARLPDYMMPAAVVMVPELPLTANGKLDTRALQAPSYGRTDYRAPGSAAETILAAIYTEVLGVERVSVDDSFFELGGDSISAIQVAARARAAGVVCRPHDVFAARTVAALARGAGVVGAEQDPTDDAAGEVTATPIMHWLHGLQGSLEQFSQTVLIRAPAGVCDADVVELVRALLDRHAMLRARVTNQPGGSGWSLSVPEPGSVHAQACVQQVAMISDNALLAARRRLDPGAGVMVSAVWASATAELVLVVHHLAVDGVSWRILLDDLNAAWNQRRAGHRPVLAPQGTSFRRWASLLCAHAHSAGVVDQAATWRRIAAVRPVLPPLDPTADTFASAQHLSLTLDAATTRSLIGEVPAAFHARVQDILLIAFAMAWTQFLNCAGTPVCIDVESHGRDEGLADEVDLSQTVGWFTAKYPVALLVENLEWQQVRDGAAALAAVTKDLKEQLRAVPDGLSYGLLRYLNTDVELAGCDPSIGFNYLGRLGTADPAAPAQAWQMTSGETLFSDSARAALPMQLMHSVGLNAATIDSPAGPVLHANWTWAPSSGLDGAQIAAVNQLWFDALAGICAVVRRGGGGLTPTDVPLTGLNQQQIDRLEMRYELADILPLTALQQGFLFHTSAGHQYGLGQADPYVVQINIGLSGRLDPRRLHAAVQALLDRHPNLAARFVVDRSHPPVQVILADAGLPWHCIDLAGEPGQDSRIEQICAGERREVVDLARCCPVRATLIRTGAEQYRLVLTNHHIVFDGWSLPIMLREIFAGYDSLPLPTPAPYRGFLSWLAAQDRDAAQAAWGRLLTGLTTPTLVGKADVFGLTDKDAKTFSLSKTTTAALTSLARAHHTTVSTVLQAAWACLLSWLTGQQDVVFGMTVSGRPADLAEMQSMVGLFINTVPVRATFTAQTTPAQLLDQLQIAHSAIHEHQHLPLVDIHRVTGHARLFDTLFRYQNYPYDTGTQPDGRELTVTGSTGYEFTHYPLNLIALPGPELVLRVEFATDIFGVEDIRTLIDQLTRVLDAMVADPDRPLSSTARADGERTPVDGRAAPIPRYRAPASRTQEILAGIYAEVLAAGPVGVDDSFFDLGGDSISALRVVAAINASLDARLTVRELFEAPSVRDLDSLVHTPG</sequence>